<dbReference type="InterPro" id="IPR026591">
    <property type="entry name" value="Sirtuin_cat_small_dom_sf"/>
</dbReference>
<dbReference type="Gene3D" id="3.30.1600.10">
    <property type="entry name" value="SIR2/SIRT2 'Small Domain"/>
    <property type="match status" value="1"/>
</dbReference>
<evidence type="ECO:0000313" key="6">
    <source>
        <dbReference type="EMBL" id="SPF67711.1"/>
    </source>
</evidence>
<dbReference type="InterPro" id="IPR026590">
    <property type="entry name" value="Ssirtuin_cat_dom"/>
</dbReference>
<dbReference type="EMBL" id="OMOH01000002">
    <property type="protein sequence ID" value="SPF67711.1"/>
    <property type="molecule type" value="Genomic_DNA"/>
</dbReference>
<feature type="binding site" evidence="4">
    <location>
        <position position="157"/>
    </location>
    <ligand>
        <name>Zn(2+)</name>
        <dbReference type="ChEBI" id="CHEBI:29105"/>
    </ligand>
</feature>
<feature type="active site" description="Proton acceptor" evidence="4">
    <location>
        <position position="146"/>
    </location>
</feature>
<dbReference type="GO" id="GO:0017136">
    <property type="term" value="F:histone deacetylase activity, NAD-dependent"/>
    <property type="evidence" value="ECO:0007669"/>
    <property type="project" value="TreeGrafter"/>
</dbReference>
<evidence type="ECO:0000256" key="4">
    <source>
        <dbReference type="PROSITE-ProRule" id="PRU00236"/>
    </source>
</evidence>
<keyword evidence="2" id="KW-0808">Transferase</keyword>
<evidence type="ECO:0000256" key="2">
    <source>
        <dbReference type="ARBA" id="ARBA00022679"/>
    </source>
</evidence>
<reference evidence="7" key="1">
    <citation type="submission" date="2018-02" db="EMBL/GenBank/DDBJ databases">
        <authorList>
            <person name="Hornung B."/>
        </authorList>
    </citation>
    <scope>NUCLEOTIDE SEQUENCE [LARGE SCALE GENOMIC DNA]</scope>
</reference>
<name>A0A375HYZ4_9ACTN</name>
<dbReference type="GO" id="GO:0046872">
    <property type="term" value="F:metal ion binding"/>
    <property type="evidence" value="ECO:0007669"/>
    <property type="project" value="UniProtKB-KW"/>
</dbReference>
<dbReference type="EC" id="2.3.1.286" evidence="1"/>
<evidence type="ECO:0000256" key="1">
    <source>
        <dbReference type="ARBA" id="ARBA00012928"/>
    </source>
</evidence>
<dbReference type="InterPro" id="IPR029035">
    <property type="entry name" value="DHS-like_NAD/FAD-binding_dom"/>
</dbReference>
<dbReference type="PROSITE" id="PS50305">
    <property type="entry name" value="SIRTUIN"/>
    <property type="match status" value="1"/>
</dbReference>
<evidence type="ECO:0000256" key="3">
    <source>
        <dbReference type="ARBA" id="ARBA00023027"/>
    </source>
</evidence>
<sequence length="303" mass="32680">MGVTDAPTAGIRLHARQATSSWRPSTHVHGTWEQARELLSGRRAVVLTGAGMSTASGVPDYRGPHAVRATPILYGDFISDPATRRRYWARNFQGWASLDRAVPNEAHHALSRWEHQDTVGPMIGIISQNVDGLHEAAGSRQLITLHGRSADVVCLGCGRIMARRGLQERMAELNPAVSPDGGVVQAELRPDADAEVEAWQDFVVPDCPWCGGLLKPDVVFFGEPVPRARVASAFAWCDAAEVMLVAGSSLSVMSGLRFVRAMARAAKPVVIINHGATRADELADIRLDEPLTQVLPRLLAPAG</sequence>
<dbReference type="Gene3D" id="3.40.50.1220">
    <property type="entry name" value="TPP-binding domain"/>
    <property type="match status" value="1"/>
</dbReference>
<dbReference type="GO" id="GO:0070403">
    <property type="term" value="F:NAD+ binding"/>
    <property type="evidence" value="ECO:0007669"/>
    <property type="project" value="InterPro"/>
</dbReference>
<proteinExistence type="predicted"/>
<dbReference type="InterPro" id="IPR003000">
    <property type="entry name" value="Sirtuin"/>
</dbReference>
<dbReference type="InterPro" id="IPR050134">
    <property type="entry name" value="NAD-dep_sirtuin_deacylases"/>
</dbReference>
<dbReference type="Proteomes" id="UP000265962">
    <property type="component" value="Unassembled WGS sequence"/>
</dbReference>
<keyword evidence="7" id="KW-1185">Reference proteome</keyword>
<feature type="binding site" evidence="4">
    <location>
        <position position="210"/>
    </location>
    <ligand>
        <name>Zn(2+)</name>
        <dbReference type="ChEBI" id="CHEBI:29105"/>
    </ligand>
</feature>
<keyword evidence="4" id="KW-0862">Zinc</keyword>
<dbReference type="SUPFAM" id="SSF52467">
    <property type="entry name" value="DHS-like NAD/FAD-binding domain"/>
    <property type="match status" value="1"/>
</dbReference>
<protein>
    <recommendedName>
        <fullName evidence="1">protein acetyllysine N-acetyltransferase</fullName>
        <ecNumber evidence="1">2.3.1.286</ecNumber>
    </recommendedName>
</protein>
<accession>A0A375HYZ4</accession>
<feature type="domain" description="Deacetylase sirtuin-type" evidence="5">
    <location>
        <begin position="24"/>
        <end position="303"/>
    </location>
</feature>
<keyword evidence="3" id="KW-0520">NAD</keyword>
<dbReference type="Pfam" id="PF02146">
    <property type="entry name" value="SIR2"/>
    <property type="match status" value="1"/>
</dbReference>
<gene>
    <name evidence="6" type="ORF">PROPJV5_0670</name>
</gene>
<dbReference type="PANTHER" id="PTHR11085">
    <property type="entry name" value="NAD-DEPENDENT PROTEIN DEACYLASE SIRTUIN-5, MITOCHONDRIAL-RELATED"/>
    <property type="match status" value="1"/>
</dbReference>
<evidence type="ECO:0000313" key="7">
    <source>
        <dbReference type="Proteomes" id="UP000265962"/>
    </source>
</evidence>
<dbReference type="AlphaFoldDB" id="A0A375HYZ4"/>
<evidence type="ECO:0000259" key="5">
    <source>
        <dbReference type="PROSITE" id="PS50305"/>
    </source>
</evidence>
<feature type="binding site" evidence="4">
    <location>
        <position position="154"/>
    </location>
    <ligand>
        <name>Zn(2+)</name>
        <dbReference type="ChEBI" id="CHEBI:29105"/>
    </ligand>
</feature>
<dbReference type="PANTHER" id="PTHR11085:SF10">
    <property type="entry name" value="NAD-DEPENDENT PROTEIN DEACYLASE SIRTUIN-5, MITOCHONDRIAL-RELATED"/>
    <property type="match status" value="1"/>
</dbReference>
<organism evidence="6 7">
    <name type="scientific">Propionibacterium ruminifibrarum</name>
    <dbReference type="NCBI Taxonomy" id="1962131"/>
    <lineage>
        <taxon>Bacteria</taxon>
        <taxon>Bacillati</taxon>
        <taxon>Actinomycetota</taxon>
        <taxon>Actinomycetes</taxon>
        <taxon>Propionibacteriales</taxon>
        <taxon>Propionibacteriaceae</taxon>
        <taxon>Propionibacterium</taxon>
    </lineage>
</organism>
<keyword evidence="4" id="KW-0479">Metal-binding</keyword>
<feature type="binding site" evidence="4">
    <location>
        <position position="207"/>
    </location>
    <ligand>
        <name>Zn(2+)</name>
        <dbReference type="ChEBI" id="CHEBI:29105"/>
    </ligand>
</feature>